<dbReference type="InterPro" id="IPR009057">
    <property type="entry name" value="Homeodomain-like_sf"/>
</dbReference>
<evidence type="ECO:0000256" key="2">
    <source>
        <dbReference type="ARBA" id="ARBA00023015"/>
    </source>
</evidence>
<dbReference type="STRING" id="1271860.SAMN05216174_11437"/>
<keyword evidence="3 5" id="KW-0238">DNA-binding</keyword>
<dbReference type="AlphaFoldDB" id="A0A1G6W6I0"/>
<accession>A0A1G6W6I0</accession>
<evidence type="ECO:0000313" key="8">
    <source>
        <dbReference type="EMBL" id="SDD61451.1"/>
    </source>
</evidence>
<dbReference type="PANTHER" id="PTHR30055:SF234">
    <property type="entry name" value="HTH-TYPE TRANSCRIPTIONAL REGULATOR BETI"/>
    <property type="match status" value="1"/>
</dbReference>
<gene>
    <name evidence="8" type="ORF">SAMN05216174_11437</name>
</gene>
<dbReference type="PROSITE" id="PS50977">
    <property type="entry name" value="HTH_TETR_2"/>
    <property type="match status" value="1"/>
</dbReference>
<dbReference type="SUPFAM" id="SSF46689">
    <property type="entry name" value="Homeodomain-like"/>
    <property type="match status" value="1"/>
</dbReference>
<dbReference type="Proteomes" id="UP000199501">
    <property type="component" value="Unassembled WGS sequence"/>
</dbReference>
<keyword evidence="4" id="KW-0804">Transcription</keyword>
<evidence type="ECO:0000256" key="3">
    <source>
        <dbReference type="ARBA" id="ARBA00023125"/>
    </source>
</evidence>
<dbReference type="PRINTS" id="PR00455">
    <property type="entry name" value="HTHTETR"/>
</dbReference>
<evidence type="ECO:0000313" key="9">
    <source>
        <dbReference type="Proteomes" id="UP000199501"/>
    </source>
</evidence>
<evidence type="ECO:0000256" key="1">
    <source>
        <dbReference type="ARBA" id="ARBA00022491"/>
    </source>
</evidence>
<dbReference type="GO" id="GO:0000976">
    <property type="term" value="F:transcription cis-regulatory region binding"/>
    <property type="evidence" value="ECO:0007669"/>
    <property type="project" value="TreeGrafter"/>
</dbReference>
<reference evidence="9" key="1">
    <citation type="submission" date="2016-10" db="EMBL/GenBank/DDBJ databases">
        <authorList>
            <person name="Varghese N."/>
            <person name="Submissions S."/>
        </authorList>
    </citation>
    <scope>NUCLEOTIDE SEQUENCE [LARGE SCALE GENOMIC DNA]</scope>
    <source>
        <strain evidence="9">IBRC-M 10403</strain>
    </source>
</reference>
<dbReference type="InterPro" id="IPR001647">
    <property type="entry name" value="HTH_TetR"/>
</dbReference>
<evidence type="ECO:0000256" key="6">
    <source>
        <dbReference type="SAM" id="MobiDB-lite"/>
    </source>
</evidence>
<evidence type="ECO:0000259" key="7">
    <source>
        <dbReference type="PROSITE" id="PS50977"/>
    </source>
</evidence>
<protein>
    <submittedName>
        <fullName evidence="8">DNA-binding transcriptional regulator, AcrR family</fullName>
    </submittedName>
</protein>
<dbReference type="Pfam" id="PF00440">
    <property type="entry name" value="TetR_N"/>
    <property type="match status" value="1"/>
</dbReference>
<name>A0A1G6W6I0_9PSEU</name>
<evidence type="ECO:0000256" key="5">
    <source>
        <dbReference type="PROSITE-ProRule" id="PRU00335"/>
    </source>
</evidence>
<feature type="DNA-binding region" description="H-T-H motif" evidence="5">
    <location>
        <begin position="57"/>
        <end position="76"/>
    </location>
</feature>
<dbReference type="Gene3D" id="1.10.357.10">
    <property type="entry name" value="Tetracycline Repressor, domain 2"/>
    <property type="match status" value="1"/>
</dbReference>
<dbReference type="Pfam" id="PF13977">
    <property type="entry name" value="TetR_C_6"/>
    <property type="match status" value="1"/>
</dbReference>
<keyword evidence="2" id="KW-0805">Transcription regulation</keyword>
<dbReference type="GO" id="GO:0003700">
    <property type="term" value="F:DNA-binding transcription factor activity"/>
    <property type="evidence" value="ECO:0007669"/>
    <property type="project" value="TreeGrafter"/>
</dbReference>
<dbReference type="OrthoDB" id="4303523at2"/>
<dbReference type="InterPro" id="IPR036271">
    <property type="entry name" value="Tet_transcr_reg_TetR-rel_C_sf"/>
</dbReference>
<dbReference type="InterPro" id="IPR039538">
    <property type="entry name" value="BetI_C"/>
</dbReference>
<feature type="region of interest" description="Disordered" evidence="6">
    <location>
        <begin position="1"/>
        <end position="33"/>
    </location>
</feature>
<feature type="domain" description="HTH tetR-type" evidence="7">
    <location>
        <begin position="34"/>
        <end position="94"/>
    </location>
</feature>
<evidence type="ECO:0000256" key="4">
    <source>
        <dbReference type="ARBA" id="ARBA00023163"/>
    </source>
</evidence>
<proteinExistence type="predicted"/>
<keyword evidence="9" id="KW-1185">Reference proteome</keyword>
<sequence length="234" mass="26185">MVDYATNAPSTAEPHDGQVALGAPRRRTQQERRETTIGRLIDATISVIAEVGYANASLGVICERSGVSRGGLFRHFDSRLDLMVATAAEVGKRHIAHARRQLGELRAPTILEALRLMRDRHRNVENVVWFELMVAARTDPDLRIRLSETGRQFFADIVDAARLIPGTELFPAEDLEMLVNTLEHTFDGEAIRREIAPDPVAEDRRLELAAEFAEFLIMRRFNATKPADTPSTTD</sequence>
<dbReference type="EMBL" id="FMZZ01000014">
    <property type="protein sequence ID" value="SDD61451.1"/>
    <property type="molecule type" value="Genomic_DNA"/>
</dbReference>
<organism evidence="8 9">
    <name type="scientific">Actinokineospora iranica</name>
    <dbReference type="NCBI Taxonomy" id="1271860"/>
    <lineage>
        <taxon>Bacteria</taxon>
        <taxon>Bacillati</taxon>
        <taxon>Actinomycetota</taxon>
        <taxon>Actinomycetes</taxon>
        <taxon>Pseudonocardiales</taxon>
        <taxon>Pseudonocardiaceae</taxon>
        <taxon>Actinokineospora</taxon>
    </lineage>
</organism>
<dbReference type="SUPFAM" id="SSF48498">
    <property type="entry name" value="Tetracyclin repressor-like, C-terminal domain"/>
    <property type="match status" value="1"/>
</dbReference>
<dbReference type="RefSeq" id="WP_091455267.1">
    <property type="nucleotide sequence ID" value="NZ_FMZZ01000014.1"/>
</dbReference>
<keyword evidence="1" id="KW-0678">Repressor</keyword>
<dbReference type="InterPro" id="IPR050109">
    <property type="entry name" value="HTH-type_TetR-like_transc_reg"/>
</dbReference>
<dbReference type="PANTHER" id="PTHR30055">
    <property type="entry name" value="HTH-TYPE TRANSCRIPTIONAL REGULATOR RUTR"/>
    <property type="match status" value="1"/>
</dbReference>